<dbReference type="PATRIC" id="fig|1349767.4.peg.603"/>
<dbReference type="KEGG" id="jag:GJA_4024"/>
<dbReference type="STRING" id="1349767.GJA_4024"/>
<dbReference type="HOGENOM" id="CLU_119887_1_0_4"/>
<accession>W0V730</accession>
<reference evidence="2 3" key="1">
    <citation type="journal article" date="2015" name="Genome Announc.">
        <title>Genome Sequence of Mushroom Soft-Rot Pathogen Janthinobacterium agaricidamnosum.</title>
        <authorList>
            <person name="Graupner K."/>
            <person name="Lackner G."/>
            <person name="Hertweck C."/>
        </authorList>
    </citation>
    <scope>NUCLEOTIDE SEQUENCE [LARGE SCALE GENOMIC DNA]</scope>
    <source>
        <strain evidence="3">NBRC 102515 / DSM 9628</strain>
    </source>
</reference>
<evidence type="ECO:0000259" key="1">
    <source>
        <dbReference type="Pfam" id="PF13436"/>
    </source>
</evidence>
<feature type="domain" description="Glycine-zipper-containing OmpA-like membrane" evidence="1">
    <location>
        <begin position="67"/>
        <end position="105"/>
    </location>
</feature>
<organism evidence="2 3">
    <name type="scientific">Janthinobacterium agaricidamnosum NBRC 102515 = DSM 9628</name>
    <dbReference type="NCBI Taxonomy" id="1349767"/>
    <lineage>
        <taxon>Bacteria</taxon>
        <taxon>Pseudomonadati</taxon>
        <taxon>Pseudomonadota</taxon>
        <taxon>Betaproteobacteria</taxon>
        <taxon>Burkholderiales</taxon>
        <taxon>Oxalobacteraceae</taxon>
        <taxon>Janthinobacterium</taxon>
    </lineage>
</organism>
<keyword evidence="3" id="KW-1185">Reference proteome</keyword>
<dbReference type="Proteomes" id="UP000027604">
    <property type="component" value="Chromosome I"/>
</dbReference>
<dbReference type="Pfam" id="PF13436">
    <property type="entry name" value="Gly-zipper_OmpA"/>
    <property type="match status" value="1"/>
</dbReference>
<dbReference type="RefSeq" id="WP_038495176.1">
    <property type="nucleotide sequence ID" value="NZ_BCTH01000014.1"/>
</dbReference>
<dbReference type="AlphaFoldDB" id="W0V730"/>
<sequence>MNQMLWLAPLSLLLGACTVMPGGPSALVLPGSGKSFDQFRSDDFSCRSYAQGQVGGTAQQAGIDSGVRSAALGTVIGALAGAAIDGGHGAGVGAGTGLVFGSLAGAGAADSASYDVQQRYDYAYQQCMYGAGHKVPVAGRLVDQVPSNAAYPPPNTPPPPER</sequence>
<name>W0V730_9BURK</name>
<evidence type="ECO:0000313" key="2">
    <source>
        <dbReference type="EMBL" id="CDG84634.1"/>
    </source>
</evidence>
<evidence type="ECO:0000313" key="3">
    <source>
        <dbReference type="Proteomes" id="UP000027604"/>
    </source>
</evidence>
<protein>
    <submittedName>
        <fullName evidence="2">Proline-rich region</fullName>
    </submittedName>
</protein>
<dbReference type="EMBL" id="HG322949">
    <property type="protein sequence ID" value="CDG84634.1"/>
    <property type="molecule type" value="Genomic_DNA"/>
</dbReference>
<proteinExistence type="predicted"/>
<gene>
    <name evidence="2" type="ORF">GJA_4024</name>
</gene>
<dbReference type="InterPro" id="IPR025693">
    <property type="entry name" value="Gly-zipper_OmpA-like_dom"/>
</dbReference>
<dbReference type="eggNOG" id="ENOG5032S0D">
    <property type="taxonomic scope" value="Bacteria"/>
</dbReference>